<reference evidence="2 3" key="1">
    <citation type="submission" date="2012-08" db="EMBL/GenBank/DDBJ databases">
        <title>Oryza genome evolution.</title>
        <authorList>
            <person name="Wing R.A."/>
        </authorList>
    </citation>
    <scope>NUCLEOTIDE SEQUENCE</scope>
</reference>
<keyword evidence="3" id="KW-1185">Reference proteome</keyword>
<name>A0A0D9XKH1_9ORYZ</name>
<evidence type="ECO:0000256" key="1">
    <source>
        <dbReference type="SAM" id="SignalP"/>
    </source>
</evidence>
<dbReference type="eggNOG" id="ENOG502R3P3">
    <property type="taxonomic scope" value="Eukaryota"/>
</dbReference>
<dbReference type="HOGENOM" id="CLU_2200967_0_0_1"/>
<proteinExistence type="predicted"/>
<dbReference type="AlphaFoldDB" id="A0A0D9XKH1"/>
<evidence type="ECO:0008006" key="4">
    <source>
        <dbReference type="Google" id="ProtNLM"/>
    </source>
</evidence>
<keyword evidence="1" id="KW-0732">Signal</keyword>
<feature type="signal peptide" evidence="1">
    <location>
        <begin position="1"/>
        <end position="31"/>
    </location>
</feature>
<dbReference type="Proteomes" id="UP000032180">
    <property type="component" value="Chromosome 10"/>
</dbReference>
<reference evidence="2" key="3">
    <citation type="submission" date="2015-04" db="UniProtKB">
        <authorList>
            <consortium name="EnsemblPlants"/>
        </authorList>
    </citation>
    <scope>IDENTIFICATION</scope>
</reference>
<protein>
    <recommendedName>
        <fullName evidence="4">Bowman-Birk serine protease inhibitors family domain-containing protein</fullName>
    </recommendedName>
</protein>
<evidence type="ECO:0000313" key="3">
    <source>
        <dbReference type="Proteomes" id="UP000032180"/>
    </source>
</evidence>
<organism evidence="2 3">
    <name type="scientific">Leersia perrieri</name>
    <dbReference type="NCBI Taxonomy" id="77586"/>
    <lineage>
        <taxon>Eukaryota</taxon>
        <taxon>Viridiplantae</taxon>
        <taxon>Streptophyta</taxon>
        <taxon>Embryophyta</taxon>
        <taxon>Tracheophyta</taxon>
        <taxon>Spermatophyta</taxon>
        <taxon>Magnoliopsida</taxon>
        <taxon>Liliopsida</taxon>
        <taxon>Poales</taxon>
        <taxon>Poaceae</taxon>
        <taxon>BOP clade</taxon>
        <taxon>Oryzoideae</taxon>
        <taxon>Oryzeae</taxon>
        <taxon>Oryzinae</taxon>
        <taxon>Leersia</taxon>
    </lineage>
</organism>
<reference evidence="3" key="2">
    <citation type="submission" date="2013-12" db="EMBL/GenBank/DDBJ databases">
        <authorList>
            <person name="Yu Y."/>
            <person name="Lee S."/>
            <person name="de Baynast K."/>
            <person name="Wissotski M."/>
            <person name="Liu L."/>
            <person name="Talag J."/>
            <person name="Goicoechea J."/>
            <person name="Angelova A."/>
            <person name="Jetty R."/>
            <person name="Kudrna D."/>
            <person name="Golser W."/>
            <person name="Rivera L."/>
            <person name="Zhang J."/>
            <person name="Wing R."/>
        </authorList>
    </citation>
    <scope>NUCLEOTIDE SEQUENCE</scope>
</reference>
<accession>A0A0D9XKH1</accession>
<dbReference type="Gramene" id="LPERR10G09430.1">
    <property type="protein sequence ID" value="LPERR10G09430.1"/>
    <property type="gene ID" value="LPERR10G09430"/>
</dbReference>
<sequence>MAMANNPKNCVISHLVAVLLIVITIQSQAWAVVDDDMMPVTPARPVMVSIITGGVGTAAAAPVCLQCRCCSRTNPSNCQITSCCSSFNCDPSGKCNLVQKRCGCDGGC</sequence>
<dbReference type="EnsemblPlants" id="LPERR10G09430.1">
    <property type="protein sequence ID" value="LPERR10G09430.1"/>
    <property type="gene ID" value="LPERR10G09430"/>
</dbReference>
<feature type="chain" id="PRO_5002350397" description="Bowman-Birk serine protease inhibitors family domain-containing protein" evidence="1">
    <location>
        <begin position="32"/>
        <end position="108"/>
    </location>
</feature>
<evidence type="ECO:0000313" key="2">
    <source>
        <dbReference type="EnsemblPlants" id="LPERR10G09430.1"/>
    </source>
</evidence>